<evidence type="ECO:0000313" key="3">
    <source>
        <dbReference type="Proteomes" id="UP000008185"/>
    </source>
</evidence>
<dbReference type="Proteomes" id="UP000008185">
    <property type="component" value="Chromosome"/>
</dbReference>
<dbReference type="HOGENOM" id="CLU_3029832_0_0_6"/>
<evidence type="ECO:0000256" key="1">
    <source>
        <dbReference type="SAM" id="MobiDB-lite"/>
    </source>
</evidence>
<organism evidence="2 3">
    <name type="scientific">Salmonella paratyphi A (strain ATCC 9150 / SARB42)</name>
    <dbReference type="NCBI Taxonomy" id="295319"/>
    <lineage>
        <taxon>Bacteria</taxon>
        <taxon>Pseudomonadati</taxon>
        <taxon>Pseudomonadota</taxon>
        <taxon>Gammaproteobacteria</taxon>
        <taxon>Enterobacterales</taxon>
        <taxon>Enterobacteriaceae</taxon>
        <taxon>Salmonella</taxon>
    </lineage>
</organism>
<dbReference type="AlphaFoldDB" id="A0A0H2WNM7"/>
<sequence length="56" mass="6152">MSVMAEASFSQRTARPPIKPPKTMDAKKPGKPYQVNRVKISSYFLNVSGLAGISRN</sequence>
<reference evidence="2 3" key="1">
    <citation type="journal article" date="2004" name="Nat. Genet.">
        <title>Comparison of genome degradation in Paratyphi A and Typhi, human-restricted serovars of Salmonella enterica that cause typhoid.</title>
        <authorList>
            <person name="McClelland M."/>
            <person name="Sanderson K.E."/>
            <person name="Clifton S.W."/>
            <person name="Latreille P."/>
            <person name="Porwollik S."/>
            <person name="Sabo A."/>
            <person name="Meyer R."/>
            <person name="Bieri T."/>
            <person name="Ozersky P."/>
            <person name="McLellan M."/>
            <person name="Harkins C.R."/>
            <person name="Wang C."/>
            <person name="Nguyen C."/>
            <person name="Berghoff A."/>
            <person name="Elliott G."/>
            <person name="Kohlberg S."/>
            <person name="Strong C."/>
            <person name="Du F."/>
            <person name="Carter J."/>
            <person name="Kremizki C."/>
            <person name="Layman D."/>
            <person name="Leonard S."/>
            <person name="Sun H."/>
            <person name="Fulton L."/>
            <person name="Nash W."/>
            <person name="Miner T."/>
            <person name="Minx P."/>
            <person name="Delehaunty K."/>
            <person name="Fronick C."/>
            <person name="Magrini V."/>
            <person name="Nhan M."/>
            <person name="Warren W."/>
            <person name="Florea L."/>
            <person name="Spieth J."/>
            <person name="Wilson R.K."/>
        </authorList>
    </citation>
    <scope>NUCLEOTIDE SEQUENCE [LARGE SCALE GENOMIC DNA]</scope>
    <source>
        <strain evidence="3">ATCC 9150 / SARB42</strain>
    </source>
</reference>
<accession>A0A0H2WNM7</accession>
<dbReference type="KEGG" id="spt:SPA0857"/>
<protein>
    <submittedName>
        <fullName evidence="2">Uncharacterized protein</fullName>
    </submittedName>
</protein>
<name>A0A0H2WNM7_SALPA</name>
<proteinExistence type="predicted"/>
<gene>
    <name evidence="2" type="ordered locus">SPA0857</name>
</gene>
<dbReference type="EMBL" id="CP000026">
    <property type="protein sequence ID" value="AAV76845.1"/>
    <property type="molecule type" value="Genomic_DNA"/>
</dbReference>
<feature type="region of interest" description="Disordered" evidence="1">
    <location>
        <begin position="1"/>
        <end position="32"/>
    </location>
</feature>
<evidence type="ECO:0000313" key="2">
    <source>
        <dbReference type="EMBL" id="AAV76845.1"/>
    </source>
</evidence>